<evidence type="ECO:0000313" key="5">
    <source>
        <dbReference type="Proteomes" id="UP000252698"/>
    </source>
</evidence>
<protein>
    <submittedName>
        <fullName evidence="4">Iron-containing alcohol dehydrogenase</fullName>
    </submittedName>
</protein>
<dbReference type="KEGG" id="sata:C5746_04665"/>
<proteinExistence type="predicted"/>
<evidence type="ECO:0000259" key="3">
    <source>
        <dbReference type="Pfam" id="PF25137"/>
    </source>
</evidence>
<dbReference type="RefSeq" id="WP_114243018.1">
    <property type="nucleotide sequence ID" value="NZ_CP027306.1"/>
</dbReference>
<dbReference type="Gene3D" id="1.20.1090.10">
    <property type="entry name" value="Dehydroquinate synthase-like - alpha domain"/>
    <property type="match status" value="1"/>
</dbReference>
<dbReference type="GO" id="GO:0004022">
    <property type="term" value="F:alcohol dehydrogenase (NAD+) activity"/>
    <property type="evidence" value="ECO:0007669"/>
    <property type="project" value="TreeGrafter"/>
</dbReference>
<accession>A0A2Z5J7R3</accession>
<dbReference type="GeneID" id="95517824"/>
<dbReference type="Proteomes" id="UP000252698">
    <property type="component" value="Chromosome"/>
</dbReference>
<dbReference type="SUPFAM" id="SSF56796">
    <property type="entry name" value="Dehydroquinate synthase-like"/>
    <property type="match status" value="1"/>
</dbReference>
<evidence type="ECO:0000259" key="2">
    <source>
        <dbReference type="Pfam" id="PF00465"/>
    </source>
</evidence>
<dbReference type="GO" id="GO:0046872">
    <property type="term" value="F:metal ion binding"/>
    <property type="evidence" value="ECO:0007669"/>
    <property type="project" value="InterPro"/>
</dbReference>
<feature type="domain" description="Alcohol dehydrogenase iron-type/glycerol dehydrogenase GldA" evidence="2">
    <location>
        <begin position="7"/>
        <end position="175"/>
    </location>
</feature>
<gene>
    <name evidence="4" type="ORF">C5746_04665</name>
</gene>
<dbReference type="Gene3D" id="3.40.50.1970">
    <property type="match status" value="1"/>
</dbReference>
<dbReference type="InterPro" id="IPR039697">
    <property type="entry name" value="Alcohol_dehydrogenase_Fe"/>
</dbReference>
<dbReference type="PANTHER" id="PTHR11496:SF83">
    <property type="entry name" value="HYDROXYACID-OXOACID TRANSHYDROGENASE, MITOCHONDRIAL"/>
    <property type="match status" value="1"/>
</dbReference>
<dbReference type="AlphaFoldDB" id="A0A2Z5J7R3"/>
<dbReference type="InterPro" id="IPR018211">
    <property type="entry name" value="ADH_Fe_CS"/>
</dbReference>
<dbReference type="Pfam" id="PF00465">
    <property type="entry name" value="Fe-ADH"/>
    <property type="match status" value="1"/>
</dbReference>
<dbReference type="Pfam" id="PF25137">
    <property type="entry name" value="ADH_Fe_C"/>
    <property type="match status" value="1"/>
</dbReference>
<evidence type="ECO:0000313" key="4">
    <source>
        <dbReference type="EMBL" id="AXE76354.1"/>
    </source>
</evidence>
<dbReference type="EMBL" id="CP027306">
    <property type="protein sequence ID" value="AXE76354.1"/>
    <property type="molecule type" value="Genomic_DNA"/>
</dbReference>
<dbReference type="FunFam" id="3.40.50.1970:FF:000003">
    <property type="entry name" value="Alcohol dehydrogenase, iron-containing"/>
    <property type="match status" value="1"/>
</dbReference>
<sequence>MFDFHVPTRIIFGRGRIEELGTLAQAWGDHALIVCGRSAMRASGVLARVQTILSTSGVKADICDWISSNPRSDEVDAAIQQARRFGTHMVIGLGGGSALDAAKAVSVGIGHESVAGLVGRTLNPSLDSLPVIAVPTTAGSGAEVTKGAIITDVVRDFKSGIRGDDLFPRAALIDPSLTDTLPHRAALDSGFDAMAHAVEGFLSRRSGEMNKALSERAIELLAPALRRLSAGDSSTEVRDAMAFGALLGGINVATASTCLPHRMQQAIGTTERVGPSHGSGLAMLYPAWLDSVEQVASDEATTIARLLGETDLRHAVQSLLQEIGLTEKLGDHGYVSRDIHDFVNRISGNLDNDPSPEPGNSLIETIYLRSL</sequence>
<evidence type="ECO:0000256" key="1">
    <source>
        <dbReference type="ARBA" id="ARBA00023002"/>
    </source>
</evidence>
<dbReference type="PANTHER" id="PTHR11496">
    <property type="entry name" value="ALCOHOL DEHYDROGENASE"/>
    <property type="match status" value="1"/>
</dbReference>
<dbReference type="InterPro" id="IPR001670">
    <property type="entry name" value="ADH_Fe/GldA"/>
</dbReference>
<dbReference type="PROSITE" id="PS00913">
    <property type="entry name" value="ADH_IRON_1"/>
    <property type="match status" value="1"/>
</dbReference>
<keyword evidence="1" id="KW-0560">Oxidoreductase</keyword>
<dbReference type="InterPro" id="IPR056798">
    <property type="entry name" value="ADH_Fe_C"/>
</dbReference>
<name>A0A2Z5J7R3_STRAR</name>
<feature type="domain" description="Fe-containing alcohol dehydrogenase-like C-terminal" evidence="3">
    <location>
        <begin position="188"/>
        <end position="344"/>
    </location>
</feature>
<reference evidence="4 5" key="1">
    <citation type="journal article" date="2018" name="Front. Microbiol.">
        <title>Genome Sequencing of Streptomyces atratus SCSIOZH16 and Activation Production of Nocardamine via Metabolic Engineering.</title>
        <authorList>
            <person name="Li Y."/>
            <person name="Zhang C."/>
            <person name="Liu C."/>
            <person name="Ju J."/>
            <person name="Ma J."/>
        </authorList>
    </citation>
    <scope>NUCLEOTIDE SEQUENCE [LARGE SCALE GENOMIC DNA]</scope>
    <source>
        <strain evidence="4 5">SCSIO_ZH16</strain>
    </source>
</reference>
<organism evidence="4 5">
    <name type="scientific">Streptomyces atratus</name>
    <dbReference type="NCBI Taxonomy" id="1893"/>
    <lineage>
        <taxon>Bacteria</taxon>
        <taxon>Bacillati</taxon>
        <taxon>Actinomycetota</taxon>
        <taxon>Actinomycetes</taxon>
        <taxon>Kitasatosporales</taxon>
        <taxon>Streptomycetaceae</taxon>
        <taxon>Streptomyces</taxon>
    </lineage>
</organism>